<feature type="compositionally biased region" description="Basic and acidic residues" evidence="1">
    <location>
        <begin position="88"/>
        <end position="107"/>
    </location>
</feature>
<dbReference type="AlphaFoldDB" id="A5BRD5"/>
<reference evidence="2" key="1">
    <citation type="journal article" date="2007" name="PLoS ONE">
        <title>The first genome sequence of an elite grapevine cultivar (Pinot noir Vitis vinifera L.): coping with a highly heterozygous genome.</title>
        <authorList>
            <person name="Velasco R."/>
            <person name="Zharkikh A."/>
            <person name="Troggio M."/>
            <person name="Cartwright D.A."/>
            <person name="Cestaro A."/>
            <person name="Pruss D."/>
            <person name="Pindo M."/>
            <person name="FitzGerald L.M."/>
            <person name="Vezzulli S."/>
            <person name="Reid J."/>
            <person name="Malacarne G."/>
            <person name="Iliev D."/>
            <person name="Coppola G."/>
            <person name="Wardell B."/>
            <person name="Micheletti D."/>
            <person name="Macalma T."/>
            <person name="Facci M."/>
            <person name="Mitchell J.T."/>
            <person name="Perazzolli M."/>
            <person name="Eldredge G."/>
            <person name="Gatto P."/>
            <person name="Oyzerski R."/>
            <person name="Moretto M."/>
            <person name="Gutin N."/>
            <person name="Stefanini M."/>
            <person name="Chen Y."/>
            <person name="Segala C."/>
            <person name="Davenport C."/>
            <person name="Dematte L."/>
            <person name="Mraz A."/>
            <person name="Battilana J."/>
            <person name="Stormo K."/>
            <person name="Costa F."/>
            <person name="Tao Q."/>
            <person name="Si-Ammour A."/>
            <person name="Harkins T."/>
            <person name="Lackey A."/>
            <person name="Perbost C."/>
            <person name="Taillon B."/>
            <person name="Stella A."/>
            <person name="Solovyev V."/>
            <person name="Fawcett J.A."/>
            <person name="Sterck L."/>
            <person name="Vandepoele K."/>
            <person name="Grando S.M."/>
            <person name="Toppo S."/>
            <person name="Moser C."/>
            <person name="Lanchbury J."/>
            <person name="Bogden R."/>
            <person name="Skolnick M."/>
            <person name="Sgaramella V."/>
            <person name="Bhatnagar S.K."/>
            <person name="Fontana P."/>
            <person name="Gutin A."/>
            <person name="Van de Peer Y."/>
            <person name="Salamini F."/>
            <person name="Viola R."/>
        </authorList>
    </citation>
    <scope>NUCLEOTIDE SEQUENCE</scope>
</reference>
<name>A5BRD5_VITVI</name>
<organism evidence="2">
    <name type="scientific">Vitis vinifera</name>
    <name type="common">Grape</name>
    <dbReference type="NCBI Taxonomy" id="29760"/>
    <lineage>
        <taxon>Eukaryota</taxon>
        <taxon>Viridiplantae</taxon>
        <taxon>Streptophyta</taxon>
        <taxon>Embryophyta</taxon>
        <taxon>Tracheophyta</taxon>
        <taxon>Spermatophyta</taxon>
        <taxon>Magnoliopsida</taxon>
        <taxon>eudicotyledons</taxon>
        <taxon>Gunneridae</taxon>
        <taxon>Pentapetalae</taxon>
        <taxon>rosids</taxon>
        <taxon>Vitales</taxon>
        <taxon>Vitaceae</taxon>
        <taxon>Viteae</taxon>
        <taxon>Vitis</taxon>
    </lineage>
</organism>
<evidence type="ECO:0000256" key="1">
    <source>
        <dbReference type="SAM" id="MobiDB-lite"/>
    </source>
</evidence>
<feature type="region of interest" description="Disordered" evidence="1">
    <location>
        <begin position="88"/>
        <end position="115"/>
    </location>
</feature>
<dbReference type="EMBL" id="AM468293">
    <property type="protein sequence ID" value="CAN65911.1"/>
    <property type="molecule type" value="Genomic_DNA"/>
</dbReference>
<proteinExistence type="predicted"/>
<evidence type="ECO:0000313" key="2">
    <source>
        <dbReference type="EMBL" id="CAN65911.1"/>
    </source>
</evidence>
<sequence length="115" mass="12046">MVRVLPTDVVGSGQELVMIPSVEDACPAENETSVATPGGNANERDVPLVRVEGELIAVQKAVADAEKLLKELDEGMQVEKVEACRMGEEKEAAEAKFKDADTGERPIKGAGGAPG</sequence>
<gene>
    <name evidence="2" type="ORF">VITISV_009239</name>
</gene>
<protein>
    <submittedName>
        <fullName evidence="2">Uncharacterized protein</fullName>
    </submittedName>
</protein>
<accession>A5BRD5</accession>